<evidence type="ECO:0000313" key="8">
    <source>
        <dbReference type="Proteomes" id="UP001231518"/>
    </source>
</evidence>
<dbReference type="Gene3D" id="2.30.39.10">
    <property type="entry name" value="Alpha-1-antitrypsin, domain 1"/>
    <property type="match status" value="1"/>
</dbReference>
<feature type="chain" id="PRO_5042152336" description="Serpin domain-containing protein" evidence="5">
    <location>
        <begin position="19"/>
        <end position="413"/>
    </location>
</feature>
<proteinExistence type="inferred from homology"/>
<dbReference type="PANTHER" id="PTHR11461">
    <property type="entry name" value="SERINE PROTEASE INHIBITOR, SERPIN"/>
    <property type="match status" value="1"/>
</dbReference>
<evidence type="ECO:0000256" key="3">
    <source>
        <dbReference type="ARBA" id="ARBA00022900"/>
    </source>
</evidence>
<evidence type="ECO:0000256" key="5">
    <source>
        <dbReference type="SAM" id="SignalP"/>
    </source>
</evidence>
<reference evidence="7" key="1">
    <citation type="submission" date="2023-03" db="EMBL/GenBank/DDBJ databases">
        <title>Chromosome-level genomes of two armyworms, Mythimna separata and Mythimna loreyi, provide insights into the biosynthesis and reception of sex pheromones.</title>
        <authorList>
            <person name="Zhao H."/>
        </authorList>
    </citation>
    <scope>NUCLEOTIDE SEQUENCE</scope>
    <source>
        <strain evidence="7">BeijingLab</strain>
        <tissue evidence="7">Pupa</tissue>
    </source>
</reference>
<comment type="similarity">
    <text evidence="1 4">Belongs to the serpin family.</text>
</comment>
<dbReference type="GO" id="GO:0004867">
    <property type="term" value="F:serine-type endopeptidase inhibitor activity"/>
    <property type="evidence" value="ECO:0007669"/>
    <property type="project" value="UniProtKB-KW"/>
</dbReference>
<dbReference type="Pfam" id="PF00079">
    <property type="entry name" value="Serpin"/>
    <property type="match status" value="1"/>
</dbReference>
<evidence type="ECO:0000313" key="7">
    <source>
        <dbReference type="EMBL" id="KAJ8707756.1"/>
    </source>
</evidence>
<dbReference type="InterPro" id="IPR036186">
    <property type="entry name" value="Serpin_sf"/>
</dbReference>
<evidence type="ECO:0000256" key="2">
    <source>
        <dbReference type="ARBA" id="ARBA00022690"/>
    </source>
</evidence>
<dbReference type="GO" id="GO:0005615">
    <property type="term" value="C:extracellular space"/>
    <property type="evidence" value="ECO:0007669"/>
    <property type="project" value="InterPro"/>
</dbReference>
<dbReference type="InterPro" id="IPR042178">
    <property type="entry name" value="Serpin_sf_1"/>
</dbReference>
<dbReference type="Gene3D" id="3.30.497.10">
    <property type="entry name" value="Antithrombin, subunit I, domain 2"/>
    <property type="match status" value="1"/>
</dbReference>
<dbReference type="SMART" id="SM00093">
    <property type="entry name" value="SERPIN"/>
    <property type="match status" value="1"/>
</dbReference>
<protein>
    <recommendedName>
        <fullName evidence="6">Serpin domain-containing protein</fullName>
    </recommendedName>
</protein>
<feature type="signal peptide" evidence="5">
    <location>
        <begin position="1"/>
        <end position="18"/>
    </location>
</feature>
<keyword evidence="3" id="KW-0722">Serine protease inhibitor</keyword>
<dbReference type="InterPro" id="IPR023796">
    <property type="entry name" value="Serpin_dom"/>
</dbReference>
<comment type="caution">
    <text evidence="7">The sequence shown here is derived from an EMBL/GenBank/DDBJ whole genome shotgun (WGS) entry which is preliminary data.</text>
</comment>
<keyword evidence="8" id="KW-1185">Reference proteome</keyword>
<evidence type="ECO:0000256" key="1">
    <source>
        <dbReference type="ARBA" id="ARBA00009500"/>
    </source>
</evidence>
<organism evidence="7 8">
    <name type="scientific">Mythimna separata</name>
    <name type="common">Oriental armyworm</name>
    <name type="synonym">Pseudaletia separata</name>
    <dbReference type="NCBI Taxonomy" id="271217"/>
    <lineage>
        <taxon>Eukaryota</taxon>
        <taxon>Metazoa</taxon>
        <taxon>Ecdysozoa</taxon>
        <taxon>Arthropoda</taxon>
        <taxon>Hexapoda</taxon>
        <taxon>Insecta</taxon>
        <taxon>Pterygota</taxon>
        <taxon>Neoptera</taxon>
        <taxon>Endopterygota</taxon>
        <taxon>Lepidoptera</taxon>
        <taxon>Glossata</taxon>
        <taxon>Ditrysia</taxon>
        <taxon>Noctuoidea</taxon>
        <taxon>Noctuidae</taxon>
        <taxon>Noctuinae</taxon>
        <taxon>Hadenini</taxon>
        <taxon>Mythimna</taxon>
    </lineage>
</organism>
<sequence>MQVIVFTFLIVSVGISVSIPHSFDLRGTHIQEPCNVYEDVLHSYRSDMYDFDLKFYRAVAARSVQYNFVYSPLSIWLILAGLAEGADSTTRQKIFNLLNVPYDDCTRQKYYQLATSHIVQTEDIKIISNRILLLDAGVTPNPTWYDIVMKNNILDVLNAPIRHNPAVTVEEIKKLMHAELPRINLNGNSVLLDTVDFNALWTTEFADAKIERSPFHDQLGNPVGFVDLMRVTKRARLGYAKSLKAKVLELPVGDNERYKIIFVMFPESKDVRASFGVADNDIIFEMFASFRESYVPVEVAIPRLVITSELDVRTLIEDLGVISLWNDSAATRNISYPPAMPSSFIHRATLTLENHGLHSPPPTEDVPSDVPTGLDPKFGHDFIVDRPFLFGLFDSETLTCIIASAYSVPTYKN</sequence>
<dbReference type="EMBL" id="JARGEI010000027">
    <property type="protein sequence ID" value="KAJ8707756.1"/>
    <property type="molecule type" value="Genomic_DNA"/>
</dbReference>
<gene>
    <name evidence="7" type="ORF">PYW07_011433</name>
</gene>
<feature type="domain" description="Serpin" evidence="6">
    <location>
        <begin position="53"/>
        <end position="409"/>
    </location>
</feature>
<keyword evidence="2" id="KW-0646">Protease inhibitor</keyword>
<evidence type="ECO:0000256" key="4">
    <source>
        <dbReference type="RuleBase" id="RU000411"/>
    </source>
</evidence>
<dbReference type="Proteomes" id="UP001231518">
    <property type="component" value="Chromosome 28"/>
</dbReference>
<dbReference type="InterPro" id="IPR042185">
    <property type="entry name" value="Serpin_sf_2"/>
</dbReference>
<dbReference type="SUPFAM" id="SSF56574">
    <property type="entry name" value="Serpins"/>
    <property type="match status" value="1"/>
</dbReference>
<evidence type="ECO:0000259" key="6">
    <source>
        <dbReference type="SMART" id="SM00093"/>
    </source>
</evidence>
<dbReference type="AlphaFoldDB" id="A0AAD7Y9B9"/>
<keyword evidence="5" id="KW-0732">Signal</keyword>
<name>A0AAD7Y9B9_MYTSE</name>
<accession>A0AAD7Y9B9</accession>
<dbReference type="PANTHER" id="PTHR11461:SF211">
    <property type="entry name" value="GH10112P-RELATED"/>
    <property type="match status" value="1"/>
</dbReference>
<dbReference type="InterPro" id="IPR000215">
    <property type="entry name" value="Serpin_fam"/>
</dbReference>